<dbReference type="InterPro" id="IPR012677">
    <property type="entry name" value="Nucleotide-bd_a/b_plait_sf"/>
</dbReference>
<evidence type="ECO:0000313" key="2">
    <source>
        <dbReference type="Ensembl" id="ENSVKKP00000021270.1"/>
    </source>
</evidence>
<organism evidence="2 3">
    <name type="scientific">Varanus komodoensis</name>
    <name type="common">Komodo dragon</name>
    <dbReference type="NCBI Taxonomy" id="61221"/>
    <lineage>
        <taxon>Eukaryota</taxon>
        <taxon>Metazoa</taxon>
        <taxon>Chordata</taxon>
        <taxon>Craniata</taxon>
        <taxon>Vertebrata</taxon>
        <taxon>Euteleostomi</taxon>
        <taxon>Lepidosauria</taxon>
        <taxon>Squamata</taxon>
        <taxon>Bifurcata</taxon>
        <taxon>Unidentata</taxon>
        <taxon>Episquamata</taxon>
        <taxon>Toxicofera</taxon>
        <taxon>Anguimorpha</taxon>
        <taxon>Paleoanguimorpha</taxon>
        <taxon>Varanoidea</taxon>
        <taxon>Varanidae</taxon>
        <taxon>Varanus</taxon>
    </lineage>
</organism>
<dbReference type="PANTHER" id="PTHR21678">
    <property type="entry name" value="GROWTH INHIBITION AND DIFFERENTIATION RELATED PROTEIN 88"/>
    <property type="match status" value="1"/>
</dbReference>
<dbReference type="AlphaFoldDB" id="A0A8D2LED4"/>
<dbReference type="Gene3D" id="3.30.70.330">
    <property type="match status" value="1"/>
</dbReference>
<dbReference type="Proteomes" id="UP000694545">
    <property type="component" value="Unplaced"/>
</dbReference>
<proteinExistence type="predicted"/>
<dbReference type="PANTHER" id="PTHR21678:SF7">
    <property type="entry name" value="COILED-COIL DOMAIN-CONTAINING PROTEIN R3HCC1L"/>
    <property type="match status" value="1"/>
</dbReference>
<feature type="compositionally biased region" description="Basic and acidic residues" evidence="1">
    <location>
        <begin position="42"/>
        <end position="60"/>
    </location>
</feature>
<feature type="region of interest" description="Disordered" evidence="1">
    <location>
        <begin position="23"/>
        <end position="119"/>
    </location>
</feature>
<evidence type="ECO:0000313" key="3">
    <source>
        <dbReference type="Proteomes" id="UP000694545"/>
    </source>
</evidence>
<reference evidence="2" key="1">
    <citation type="submission" date="2025-08" db="UniProtKB">
        <authorList>
            <consortium name="Ensembl"/>
        </authorList>
    </citation>
    <scope>IDENTIFICATION</scope>
</reference>
<evidence type="ECO:0008006" key="4">
    <source>
        <dbReference type="Google" id="ProtNLM"/>
    </source>
</evidence>
<sequence length="720" mass="78975">MQPDTERTRIRPKKPDMALYVPRARREMAAPKPRSSLATTRCGREESHWPIEKESTKGCEAKQSPIAGRGLLRSDQEGATAFPSERRGTSSPRRNHSDAFHQSSSEPKVQAMERMQPQQKLESYRLPSASLFIDPSPTPLPNSEVEALPKCCQAHSTDALERMADLRLQPEISGVDCFSEQEHIMVSSAEQGLFYSQRTCKHAGALLPDQVGLSDKSVQKYNSERLLGQRELKEPSMLASEGRLMKPVSKGDLEPTRVGKSIMFENEGKQVLGGSETHKECSSVYSGEKVSSQRDTSDSSVLELVAKSVPVRTTVEERDRCKCIDESSANQREVSGHSMSECSQWQVAYQTEPKEGSRTKDTDGCIRAQAQVTERSTVEPGEESEGPVPRHAAECMSEQTGVSLNTVSEYSVGESILVQTEASDLTEKASKQFPGGAGVAAGDHCSERAHGRLDGPPNCVCEVMEDDIRQVCGSEHEKGSSFSQHAHQHKVDVSESALAAAEVELNLGDQSAEVRCSTDVSSSSEEVGSLFLECVSKKMACCPESILDSAEAPRGDTSAENPTHGNLGIRLWHPPEAKAEGEAGQSVPSSWEEPSRTSVGPATHREEDEMAEESWDALFNDDGDCLDPRLLEALSSHSPPISGLQEPHIDYYSYSPADLDLSDSELPHVIEIYDFPSEFRTEDLMRVFCSYQKKGFDIKWVDDTHALGIFSSPITGTICF</sequence>
<protein>
    <recommendedName>
        <fullName evidence="4">Coiled-coil domain-containing protein R3HCC1L</fullName>
    </recommendedName>
</protein>
<dbReference type="OMA" id="QACDSEH"/>
<dbReference type="Ensembl" id="ENSVKKT00000021800.1">
    <property type="protein sequence ID" value="ENSVKKP00000021270.1"/>
    <property type="gene ID" value="ENSVKKG00000014262.1"/>
</dbReference>
<evidence type="ECO:0000256" key="1">
    <source>
        <dbReference type="SAM" id="MobiDB-lite"/>
    </source>
</evidence>
<keyword evidence="3" id="KW-1185">Reference proteome</keyword>
<feature type="region of interest" description="Disordered" evidence="1">
    <location>
        <begin position="578"/>
        <end position="606"/>
    </location>
</feature>
<reference evidence="2" key="2">
    <citation type="submission" date="2025-09" db="UniProtKB">
        <authorList>
            <consortium name="Ensembl"/>
        </authorList>
    </citation>
    <scope>IDENTIFICATION</scope>
</reference>
<accession>A0A8D2LED4</accession>
<name>A0A8D2LED4_VARKO</name>
<dbReference type="InterPro" id="IPR039884">
    <property type="entry name" value="R3HC1/R3HCL"/>
</dbReference>